<sequence>MPRGAYQNAETDPYETLFWRYCYVTLGYTLLRYLGVSSIPATKTWLAVLQMSTIVLIMSTEASALGDLLFGKTRSRLLATLYSKPDTHFFARQLARHIHGSAGTVQRELLTLASAGLIVRSSRENQVLYQANSRHPIFPELHSLLAKTTGVFSILSESIAPFAQEIEFAFVYGSFARGEEKAESDIDLMVIGEVTLDDLLHSLTSVEKKLGRPVNPTVFARQEVRTRIHTGNHFLKALQSASLVFLIGSENDFREIR</sequence>
<dbReference type="eggNOG" id="COG1669">
    <property type="taxonomic scope" value="Bacteria"/>
</dbReference>
<evidence type="ECO:0000313" key="3">
    <source>
        <dbReference type="Proteomes" id="UP000006056"/>
    </source>
</evidence>
<reference evidence="2 3" key="1">
    <citation type="submission" date="2012-06" db="EMBL/GenBank/DDBJ databases">
        <title>Complete genome of Terriglobus roseus DSM 18391.</title>
        <authorList>
            <consortium name="US DOE Joint Genome Institute (JGI-PGF)"/>
            <person name="Lucas S."/>
            <person name="Copeland A."/>
            <person name="Lapidus A."/>
            <person name="Glavina del Rio T."/>
            <person name="Dalin E."/>
            <person name="Tice H."/>
            <person name="Bruce D."/>
            <person name="Goodwin L."/>
            <person name="Pitluck S."/>
            <person name="Peters L."/>
            <person name="Mikhailova N."/>
            <person name="Munk A.C.C."/>
            <person name="Kyrpides N."/>
            <person name="Mavromatis K."/>
            <person name="Ivanova N."/>
            <person name="Brettin T."/>
            <person name="Detter J.C."/>
            <person name="Han C."/>
            <person name="Larimer F."/>
            <person name="Land M."/>
            <person name="Hauser L."/>
            <person name="Markowitz V."/>
            <person name="Cheng J.-F."/>
            <person name="Hugenholtz P."/>
            <person name="Woyke T."/>
            <person name="Wu D."/>
            <person name="Brambilla E."/>
            <person name="Klenk H.-P."/>
            <person name="Eisen J.A."/>
        </authorList>
    </citation>
    <scope>NUCLEOTIDE SEQUENCE [LARGE SCALE GENOMIC DNA]</scope>
    <source>
        <strain evidence="3">DSM 18391 / NRRL B-41598 / KBS 63</strain>
    </source>
</reference>
<dbReference type="SUPFAM" id="SSF46785">
    <property type="entry name" value="Winged helix' DNA-binding domain"/>
    <property type="match status" value="1"/>
</dbReference>
<dbReference type="KEGG" id="trs:Terro_3035"/>
<name>I3ZJ49_TERRK</name>
<dbReference type="InterPro" id="IPR043519">
    <property type="entry name" value="NT_sf"/>
</dbReference>
<dbReference type="EMBL" id="CP003379">
    <property type="protein sequence ID" value="AFL89267.1"/>
    <property type="molecule type" value="Genomic_DNA"/>
</dbReference>
<evidence type="ECO:0000259" key="1">
    <source>
        <dbReference type="Pfam" id="PF18765"/>
    </source>
</evidence>
<keyword evidence="2" id="KW-0808">Transferase</keyword>
<organism evidence="2 3">
    <name type="scientific">Terriglobus roseus (strain DSM 18391 / NRRL B-41598 / KBS 63)</name>
    <dbReference type="NCBI Taxonomy" id="926566"/>
    <lineage>
        <taxon>Bacteria</taxon>
        <taxon>Pseudomonadati</taxon>
        <taxon>Acidobacteriota</taxon>
        <taxon>Terriglobia</taxon>
        <taxon>Terriglobales</taxon>
        <taxon>Acidobacteriaceae</taxon>
        <taxon>Terriglobus</taxon>
    </lineage>
</organism>
<gene>
    <name evidence="2" type="ordered locus">Terro_3035</name>
</gene>
<dbReference type="HOGENOM" id="CLU_094593_0_0_0"/>
<dbReference type="GO" id="GO:0006355">
    <property type="term" value="P:regulation of DNA-templated transcription"/>
    <property type="evidence" value="ECO:0007669"/>
    <property type="project" value="UniProtKB-ARBA"/>
</dbReference>
<dbReference type="InterPro" id="IPR041633">
    <property type="entry name" value="Polbeta"/>
</dbReference>
<dbReference type="AlphaFoldDB" id="I3ZJ49"/>
<dbReference type="Proteomes" id="UP000006056">
    <property type="component" value="Chromosome"/>
</dbReference>
<dbReference type="InterPro" id="IPR036390">
    <property type="entry name" value="WH_DNA-bd_sf"/>
</dbReference>
<protein>
    <submittedName>
        <fullName evidence="2">Putative nucleotidyltransferase</fullName>
    </submittedName>
</protein>
<dbReference type="InterPro" id="IPR036388">
    <property type="entry name" value="WH-like_DNA-bd_sf"/>
</dbReference>
<dbReference type="InterPro" id="IPR011991">
    <property type="entry name" value="ArsR-like_HTH"/>
</dbReference>
<dbReference type="CDD" id="cd00090">
    <property type="entry name" value="HTH_ARSR"/>
    <property type="match status" value="1"/>
</dbReference>
<dbReference type="CDD" id="cd05403">
    <property type="entry name" value="NT_KNTase_like"/>
    <property type="match status" value="1"/>
</dbReference>
<dbReference type="Gene3D" id="3.30.460.10">
    <property type="entry name" value="Beta Polymerase, domain 2"/>
    <property type="match status" value="1"/>
</dbReference>
<feature type="domain" description="Polymerase beta nucleotidyltransferase" evidence="1">
    <location>
        <begin position="164"/>
        <end position="209"/>
    </location>
</feature>
<dbReference type="SUPFAM" id="SSF81301">
    <property type="entry name" value="Nucleotidyltransferase"/>
    <property type="match status" value="1"/>
</dbReference>
<evidence type="ECO:0000313" key="2">
    <source>
        <dbReference type="EMBL" id="AFL89267.1"/>
    </source>
</evidence>
<dbReference type="Gene3D" id="1.10.10.10">
    <property type="entry name" value="Winged helix-like DNA-binding domain superfamily/Winged helix DNA-binding domain"/>
    <property type="match status" value="1"/>
</dbReference>
<dbReference type="Pfam" id="PF18765">
    <property type="entry name" value="Polbeta"/>
    <property type="match status" value="1"/>
</dbReference>
<keyword evidence="3" id="KW-1185">Reference proteome</keyword>
<proteinExistence type="predicted"/>
<dbReference type="STRING" id="926566.Terro_3035"/>
<accession>I3ZJ49</accession>
<dbReference type="GO" id="GO:0016740">
    <property type="term" value="F:transferase activity"/>
    <property type="evidence" value="ECO:0007669"/>
    <property type="project" value="UniProtKB-KW"/>
</dbReference>